<dbReference type="Pfam" id="PF12849">
    <property type="entry name" value="PBP_like_2"/>
    <property type="match status" value="1"/>
</dbReference>
<dbReference type="SUPFAM" id="SSF53850">
    <property type="entry name" value="Periplasmic binding protein-like II"/>
    <property type="match status" value="1"/>
</dbReference>
<feature type="domain" description="PBP" evidence="2">
    <location>
        <begin position="26"/>
        <end position="247"/>
    </location>
</feature>
<evidence type="ECO:0000313" key="4">
    <source>
        <dbReference type="Proteomes" id="UP000324760"/>
    </source>
</evidence>
<dbReference type="Gene3D" id="3.40.190.10">
    <property type="entry name" value="Periplasmic binding protein-like II"/>
    <property type="match status" value="2"/>
</dbReference>
<evidence type="ECO:0000256" key="1">
    <source>
        <dbReference type="SAM" id="SignalP"/>
    </source>
</evidence>
<organism evidence="3 4">
    <name type="scientific">Neptunomonas concharum</name>
    <dbReference type="NCBI Taxonomy" id="1031538"/>
    <lineage>
        <taxon>Bacteria</taxon>
        <taxon>Pseudomonadati</taxon>
        <taxon>Pseudomonadota</taxon>
        <taxon>Gammaproteobacteria</taxon>
        <taxon>Oceanospirillales</taxon>
        <taxon>Oceanospirillaceae</taxon>
        <taxon>Neptunomonas</taxon>
    </lineage>
</organism>
<name>A0A5P1RE77_9GAMM</name>
<feature type="signal peptide" evidence="1">
    <location>
        <begin position="1"/>
        <end position="22"/>
    </location>
</feature>
<protein>
    <submittedName>
        <fullName evidence="3">Tungsten ABC transporter substrate-binding protein</fullName>
    </submittedName>
</protein>
<keyword evidence="4" id="KW-1185">Reference proteome</keyword>
<gene>
    <name evidence="3" type="ORF">F0U83_14970</name>
</gene>
<keyword evidence="1" id="KW-0732">Signal</keyword>
<dbReference type="EMBL" id="CP043869">
    <property type="protein sequence ID" value="QEQ97913.1"/>
    <property type="molecule type" value="Genomic_DNA"/>
</dbReference>
<evidence type="ECO:0000313" key="3">
    <source>
        <dbReference type="EMBL" id="QEQ97913.1"/>
    </source>
</evidence>
<dbReference type="Proteomes" id="UP000324760">
    <property type="component" value="Chromosome"/>
</dbReference>
<dbReference type="InterPro" id="IPR024370">
    <property type="entry name" value="PBP_domain"/>
</dbReference>
<accession>A0A5P1RE77</accession>
<feature type="chain" id="PRO_5024940559" evidence="1">
    <location>
        <begin position="23"/>
        <end position="269"/>
    </location>
</feature>
<dbReference type="KEGG" id="ncu:F0U83_14970"/>
<proteinExistence type="predicted"/>
<dbReference type="InterPro" id="IPR052738">
    <property type="entry name" value="ABC-Tungstate_binding"/>
</dbReference>
<dbReference type="RefSeq" id="WP_138989036.1">
    <property type="nucleotide sequence ID" value="NZ_CP043869.1"/>
</dbReference>
<evidence type="ECO:0000259" key="2">
    <source>
        <dbReference type="Pfam" id="PF12849"/>
    </source>
</evidence>
<dbReference type="PANTHER" id="PTHR37945">
    <property type="entry name" value="EXTRACELLULAR TUNGSTATE BINDING PROTEIN"/>
    <property type="match status" value="1"/>
</dbReference>
<reference evidence="3 4" key="1">
    <citation type="journal article" date="2019" name="Biochem. Eng. J.">
        <title>Metabolic engineering of the marine bacteria Neptunomonas concharum for the production of acetoin and meso-2,3-butanediol from acetate.</title>
        <authorList>
            <person name="Li W."/>
            <person name="Pu N."/>
            <person name="Liu C.-X."/>
            <person name="Yuan Q.-P."/>
            <person name="Li Z.-J."/>
        </authorList>
    </citation>
    <scope>NUCLEOTIDE SEQUENCE [LARGE SCALE GENOMIC DNA]</scope>
    <source>
        <strain evidence="3 4">JCM17730</strain>
    </source>
</reference>
<dbReference type="AlphaFoldDB" id="A0A5P1RE77"/>
<sequence>MKNWIFRALATLVVICALPLQAEESIVRLATTTSTYNSGLLDALLPSFEARHNLKVQVIAVGTGKALRMGEAGDVDLVMTHAPAAEQKFVDAGFGVEPTGLMYNDFVLIGPAADPAQIRGNQSAVDAMKKIADSNSLFISRGDDSGTHKKEKGLWKSAGVDHRFENYREVGQGMGKVLQMADELNAYTLTDRGTWLAYESRLQLQLLVEGDEGLFNPYQVILVNPSKHEGLNTEGARALRDWLISDEGQQQIDAFKINGKPLFKASAAR</sequence>
<dbReference type="PANTHER" id="PTHR37945:SF1">
    <property type="entry name" value="EXTRACELLULAR TUNGSTATE BINDING PROTEIN"/>
    <property type="match status" value="1"/>
</dbReference>
<dbReference type="OrthoDB" id="186379at2"/>